<accession>A0A4P8HK99</accession>
<dbReference type="Proteomes" id="UP000298763">
    <property type="component" value="Chromosome"/>
</dbReference>
<reference evidence="1 4" key="2">
    <citation type="submission" date="2020-08" db="EMBL/GenBank/DDBJ databases">
        <title>Genomic Encyclopedia of Type Strains, Phase III (KMG-III): the genomes of soil and plant-associated and newly described type strains.</title>
        <authorList>
            <person name="Whitman W."/>
        </authorList>
    </citation>
    <scope>NUCLEOTIDE SEQUENCE [LARGE SCALE GENOMIC DNA]</scope>
    <source>
        <strain evidence="1 4">CECT 7753</strain>
    </source>
</reference>
<evidence type="ECO:0000313" key="2">
    <source>
        <dbReference type="EMBL" id="QCP10007.1"/>
    </source>
</evidence>
<dbReference type="RefSeq" id="WP_137312893.1">
    <property type="nucleotide sequence ID" value="NZ_CP040017.1"/>
</dbReference>
<organism evidence="1 4">
    <name type="scientific">Pseudoduganella umbonata</name>
    <dbReference type="NCBI Taxonomy" id="864828"/>
    <lineage>
        <taxon>Bacteria</taxon>
        <taxon>Pseudomonadati</taxon>
        <taxon>Pseudomonadota</taxon>
        <taxon>Betaproteobacteria</taxon>
        <taxon>Burkholderiales</taxon>
        <taxon>Oxalobacteraceae</taxon>
        <taxon>Telluria group</taxon>
        <taxon>Pseudoduganella</taxon>
    </lineage>
</organism>
<sequence>MRIEVSIEGGFVAAPGLAKPIVLDTASLPPAETEACERLAREAVADAGTAAGRPQPLMRDGRSYRMKVDLDGRSVSLDASDGSMSPAFRQLLKLVRSHGSR</sequence>
<keyword evidence="3" id="KW-1185">Reference proteome</keyword>
<dbReference type="EMBL" id="JACHXS010000001">
    <property type="protein sequence ID" value="MBB3220000.1"/>
    <property type="molecule type" value="Genomic_DNA"/>
</dbReference>
<dbReference type="InterPro" id="IPR049457">
    <property type="entry name" value="Emfourin"/>
</dbReference>
<dbReference type="OrthoDB" id="164747at2"/>
<evidence type="ECO:0000313" key="4">
    <source>
        <dbReference type="Proteomes" id="UP000584325"/>
    </source>
</evidence>
<dbReference type="EMBL" id="CP040017">
    <property type="protein sequence ID" value="QCP10007.1"/>
    <property type="molecule type" value="Genomic_DNA"/>
</dbReference>
<name>A0A4P8HK99_9BURK</name>
<evidence type="ECO:0000313" key="1">
    <source>
        <dbReference type="EMBL" id="MBB3220000.1"/>
    </source>
</evidence>
<dbReference type="AlphaFoldDB" id="A0A4P8HK99"/>
<gene>
    <name evidence="2" type="ORF">FCL38_05915</name>
    <name evidence="1" type="ORF">FHS02_000787</name>
</gene>
<reference evidence="2 3" key="1">
    <citation type="submission" date="2019-05" db="EMBL/GenBank/DDBJ databases">
        <title>Draft Genome Sequences of Six Type Strains of the Genus Massilia.</title>
        <authorList>
            <person name="Miess H."/>
            <person name="Frediansyhah A."/>
            <person name="Gross H."/>
        </authorList>
    </citation>
    <scope>NUCLEOTIDE SEQUENCE [LARGE SCALE GENOMIC DNA]</scope>
    <source>
        <strain evidence="2 3">DSMZ 26121</strain>
    </source>
</reference>
<proteinExistence type="predicted"/>
<evidence type="ECO:0000313" key="3">
    <source>
        <dbReference type="Proteomes" id="UP000298763"/>
    </source>
</evidence>
<dbReference type="Proteomes" id="UP000584325">
    <property type="component" value="Unassembled WGS sequence"/>
</dbReference>
<dbReference type="Pfam" id="PF20242">
    <property type="entry name" value="Emfourin"/>
    <property type="match status" value="1"/>
</dbReference>
<protein>
    <submittedName>
        <fullName evidence="1">Uncharacterized protein</fullName>
    </submittedName>
</protein>